<feature type="transmembrane region" description="Helical" evidence="1">
    <location>
        <begin position="129"/>
        <end position="148"/>
    </location>
</feature>
<evidence type="ECO:0000313" key="3">
    <source>
        <dbReference type="Proteomes" id="UP000546917"/>
    </source>
</evidence>
<keyword evidence="1" id="KW-0472">Membrane</keyword>
<name>A0A7K4FQ01_9ARCH</name>
<dbReference type="InterPro" id="IPR018650">
    <property type="entry name" value="STSV1_Orf64"/>
</dbReference>
<comment type="caution">
    <text evidence="2">The sequence shown here is derived from an EMBL/GenBank/DDBJ whole genome shotgun (WGS) entry which is preliminary data.</text>
</comment>
<accession>A0A7K4FQ01</accession>
<keyword evidence="1" id="KW-0812">Transmembrane</keyword>
<feature type="transmembrane region" description="Helical" evidence="1">
    <location>
        <begin position="189"/>
        <end position="209"/>
    </location>
</feature>
<keyword evidence="1" id="KW-1133">Transmembrane helix</keyword>
<reference evidence="2 3" key="1">
    <citation type="submission" date="2020-05" db="EMBL/GenBank/DDBJ databases">
        <authorList>
            <person name="Zhang R."/>
        </authorList>
    </citation>
    <scope>NUCLEOTIDE SEQUENCE [LARGE SCALE GENOMIC DNA]</scope>
    <source>
        <strain evidence="2 3">DSM 28986</strain>
    </source>
</reference>
<proteinExistence type="predicted"/>
<sequence>MEKNTARDLTIIIPLFIILSIASSLLSYMRYITFHSTVFDLGVSSDLIKNALTSPVVFNKLIYFLMYPLYNLFPSQIGLLVFQDVLVSAGVFPVYFIGRRLIKNHNYSLLLSLIWLFYFPLAGVEWFDFHFIALFPTLFLTGYCLILYDKFKSSLVFILLAITTDYLAPVIVVFYLILLAIRHKKVPKYYYTIIITLIAIPFIGVNIIYPSYTFQLLNISAILKNPSIITASLFRKILYFVLDTTPLLFISFFVPEILLILPYAGLVFAHNYFPYYQPIFYQYPALIAPGIFIAAAVFIGKHEKSNFHHITMKKFITVAFAVAIITWLLFTPYGNLVTDNNHDMGVANYLSMGHYDTYPNIHYTAYDRELQSMVNSIPKGSSVAIQNNMPQLAQFYNYTLPVNGYNGTPQYIIADPYSIWFYNLGITSNAVTDTLSLVNHKLNSGDYGILMEESGMVLLENNYKGNITNFVPYKTTAFNNAYINFLAPGEYMVNINNNITISSEQKTFTVNSDNGIVSFTLNEYLTGVKVATESTGTFTITQI</sequence>
<dbReference type="AlphaFoldDB" id="A0A7K4FQ01"/>
<feature type="transmembrane region" description="Helical" evidence="1">
    <location>
        <begin position="280"/>
        <end position="300"/>
    </location>
</feature>
<protein>
    <submittedName>
        <fullName evidence="2">DUF2079 domain-containing protein</fullName>
    </submittedName>
</protein>
<gene>
    <name evidence="2" type="ORF">HLB00_08710</name>
</gene>
<feature type="transmembrane region" description="Helical" evidence="1">
    <location>
        <begin position="12"/>
        <end position="31"/>
    </location>
</feature>
<dbReference type="Proteomes" id="UP000546917">
    <property type="component" value="Unassembled WGS sequence"/>
</dbReference>
<organism evidence="2 3">
    <name type="scientific">Ferroplasma acidiphilum</name>
    <dbReference type="NCBI Taxonomy" id="74969"/>
    <lineage>
        <taxon>Archaea</taxon>
        <taxon>Methanobacteriati</taxon>
        <taxon>Thermoplasmatota</taxon>
        <taxon>Thermoplasmata</taxon>
        <taxon>Thermoplasmatales</taxon>
        <taxon>Ferroplasmaceae</taxon>
        <taxon>Ferroplasma</taxon>
    </lineage>
</organism>
<evidence type="ECO:0000256" key="1">
    <source>
        <dbReference type="SAM" id="Phobius"/>
    </source>
</evidence>
<dbReference type="RefSeq" id="WP_171481992.1">
    <property type="nucleotide sequence ID" value="NZ_JABGBP010000328.1"/>
</dbReference>
<evidence type="ECO:0000313" key="2">
    <source>
        <dbReference type="EMBL" id="NOL60901.1"/>
    </source>
</evidence>
<feature type="transmembrane region" description="Helical" evidence="1">
    <location>
        <begin position="246"/>
        <end position="268"/>
    </location>
</feature>
<feature type="transmembrane region" description="Helical" evidence="1">
    <location>
        <begin position="77"/>
        <end position="98"/>
    </location>
</feature>
<feature type="transmembrane region" description="Helical" evidence="1">
    <location>
        <begin position="104"/>
        <end position="122"/>
    </location>
</feature>
<feature type="transmembrane region" description="Helical" evidence="1">
    <location>
        <begin position="154"/>
        <end position="177"/>
    </location>
</feature>
<dbReference type="EMBL" id="JABGBP010000328">
    <property type="protein sequence ID" value="NOL60901.1"/>
    <property type="molecule type" value="Genomic_DNA"/>
</dbReference>
<dbReference type="Pfam" id="PF09852">
    <property type="entry name" value="DUF2079"/>
    <property type="match status" value="1"/>
</dbReference>
<feature type="transmembrane region" description="Helical" evidence="1">
    <location>
        <begin position="312"/>
        <end position="330"/>
    </location>
</feature>